<evidence type="ECO:0000256" key="2">
    <source>
        <dbReference type="SAM" id="MobiDB-lite"/>
    </source>
</evidence>
<dbReference type="Proteomes" id="UP001147733">
    <property type="component" value="Unassembled WGS sequence"/>
</dbReference>
<dbReference type="InterPro" id="IPR012462">
    <property type="entry name" value="UFSP1/2_DUB_cat"/>
</dbReference>
<dbReference type="OrthoDB" id="288987at2759"/>
<feature type="domain" description="UFSP1/2/DUB catalytic" evidence="3">
    <location>
        <begin position="231"/>
        <end position="453"/>
    </location>
</feature>
<organism evidence="4 5">
    <name type="scientific">Penicillium citrinum</name>
    <dbReference type="NCBI Taxonomy" id="5077"/>
    <lineage>
        <taxon>Eukaryota</taxon>
        <taxon>Fungi</taxon>
        <taxon>Dikarya</taxon>
        <taxon>Ascomycota</taxon>
        <taxon>Pezizomycotina</taxon>
        <taxon>Eurotiomycetes</taxon>
        <taxon>Eurotiomycetidae</taxon>
        <taxon>Eurotiales</taxon>
        <taxon>Aspergillaceae</taxon>
        <taxon>Penicillium</taxon>
    </lineage>
</organism>
<dbReference type="Gene3D" id="3.90.70.130">
    <property type="match status" value="1"/>
</dbReference>
<dbReference type="GeneID" id="81387747"/>
<gene>
    <name evidence="4" type="ORF">N7469_009675</name>
</gene>
<keyword evidence="1" id="KW-0378">Hydrolase</keyword>
<evidence type="ECO:0000313" key="4">
    <source>
        <dbReference type="EMBL" id="KAJ5220788.1"/>
    </source>
</evidence>
<feature type="region of interest" description="Disordered" evidence="2">
    <location>
        <begin position="32"/>
        <end position="59"/>
    </location>
</feature>
<comment type="caution">
    <text evidence="4">The sequence shown here is derived from an EMBL/GenBank/DDBJ whole genome shotgun (WGS) entry which is preliminary data.</text>
</comment>
<evidence type="ECO:0000259" key="3">
    <source>
        <dbReference type="Pfam" id="PF07910"/>
    </source>
</evidence>
<dbReference type="AlphaFoldDB" id="A0A9W9TFH7"/>
<feature type="compositionally biased region" description="Basic and acidic residues" evidence="2">
    <location>
        <begin position="160"/>
        <end position="178"/>
    </location>
</feature>
<feature type="region of interest" description="Disordered" evidence="2">
    <location>
        <begin position="128"/>
        <end position="178"/>
    </location>
</feature>
<keyword evidence="5" id="KW-1185">Reference proteome</keyword>
<name>A0A9W9TFH7_PENCI</name>
<dbReference type="GO" id="GO:0016787">
    <property type="term" value="F:hydrolase activity"/>
    <property type="evidence" value="ECO:0007669"/>
    <property type="project" value="UniProtKB-KW"/>
</dbReference>
<dbReference type="RefSeq" id="XP_056495711.1">
    <property type="nucleotide sequence ID" value="XM_056648580.1"/>
</dbReference>
<sequence>MDNITPSCPFCPFSDQDATFVTQHIEYCHPEGGSLPSFADDTPSSNNINPSPSPPTEESIEKYVDCPHGCGETVTIAELSTHLDLHIAEGLALDDYDTAQISFNQNPSSDIPTDIDEPQDYEVPRKYGKRGLYRDFTRGNTSKPAQPRNRSPVGKVGPDGAKRLGRSELGPHAHEKKMPSWLKKLLEKGSPTSKQTRITPDGRLARSTILENETDHLIPVIAKLCSADPSTSRVFLCSPRVRHICKLSREGGFCGYRNIQMLLSYIIKSKGVGSEIFPNGVPSILQLQELIEKAWDLGYNSSGRTETGGIKGTRKFIGTPEAQALFMSLKIPCDASSLSGTENVSAHDALYMEVASYFRSNIPLENETKVFTTDLPPIYFQHQGHSMTIIGFEIRENGSANILVFDPMFKTSPAMTRLIGSAAAAKTENPGKLLKAYRRETKYLQKYKMFELLKYVIPVHVSIGVCFLRVVCTDVLYYQTVYFGTGGRG</sequence>
<evidence type="ECO:0000256" key="1">
    <source>
        <dbReference type="ARBA" id="ARBA00022801"/>
    </source>
</evidence>
<reference evidence="4" key="1">
    <citation type="submission" date="2022-11" db="EMBL/GenBank/DDBJ databases">
        <authorList>
            <person name="Petersen C."/>
        </authorList>
    </citation>
    <scope>NUCLEOTIDE SEQUENCE</scope>
    <source>
        <strain evidence="4">IBT 23319</strain>
    </source>
</reference>
<reference evidence="4" key="2">
    <citation type="journal article" date="2023" name="IMA Fungus">
        <title>Comparative genomic study of the Penicillium genus elucidates a diverse pangenome and 15 lateral gene transfer events.</title>
        <authorList>
            <person name="Petersen C."/>
            <person name="Sorensen T."/>
            <person name="Nielsen M.R."/>
            <person name="Sondergaard T.E."/>
            <person name="Sorensen J.L."/>
            <person name="Fitzpatrick D.A."/>
            <person name="Frisvad J.C."/>
            <person name="Nielsen K.L."/>
        </authorList>
    </citation>
    <scope>NUCLEOTIDE SEQUENCE</scope>
    <source>
        <strain evidence="4">IBT 23319</strain>
    </source>
</reference>
<dbReference type="Pfam" id="PF07910">
    <property type="entry name" value="Peptidase_C78"/>
    <property type="match status" value="1"/>
</dbReference>
<protein>
    <recommendedName>
        <fullName evidence="3">UFSP1/2/DUB catalytic domain-containing protein</fullName>
    </recommendedName>
</protein>
<evidence type="ECO:0000313" key="5">
    <source>
        <dbReference type="Proteomes" id="UP001147733"/>
    </source>
</evidence>
<accession>A0A9W9TFH7</accession>
<proteinExistence type="predicted"/>
<dbReference type="EMBL" id="JAPQKT010000009">
    <property type="protein sequence ID" value="KAJ5220788.1"/>
    <property type="molecule type" value="Genomic_DNA"/>
</dbReference>